<keyword evidence="3" id="KW-1185">Reference proteome</keyword>
<dbReference type="SMART" id="SM00054">
    <property type="entry name" value="EFh"/>
    <property type="match status" value="3"/>
</dbReference>
<protein>
    <recommendedName>
        <fullName evidence="1">EF-hand domain-containing protein</fullName>
    </recommendedName>
</protein>
<name>A0A8S1LFC4_PARPR</name>
<evidence type="ECO:0000313" key="2">
    <source>
        <dbReference type="EMBL" id="CAD8065035.1"/>
    </source>
</evidence>
<feature type="domain" description="EF-hand" evidence="1">
    <location>
        <begin position="70"/>
        <end position="105"/>
    </location>
</feature>
<dbReference type="InterPro" id="IPR018247">
    <property type="entry name" value="EF_Hand_1_Ca_BS"/>
</dbReference>
<evidence type="ECO:0000313" key="3">
    <source>
        <dbReference type="Proteomes" id="UP000688137"/>
    </source>
</evidence>
<accession>A0A8S1LFC4</accession>
<feature type="domain" description="EF-hand" evidence="1">
    <location>
        <begin position="352"/>
        <end position="387"/>
    </location>
</feature>
<dbReference type="OMA" id="RDYRINY"/>
<feature type="domain" description="EF-hand" evidence="1">
    <location>
        <begin position="315"/>
        <end position="350"/>
    </location>
</feature>
<proteinExistence type="predicted"/>
<dbReference type="AlphaFoldDB" id="A0A8S1LFC4"/>
<dbReference type="EMBL" id="CAJJDM010000036">
    <property type="protein sequence ID" value="CAD8065035.1"/>
    <property type="molecule type" value="Genomic_DNA"/>
</dbReference>
<dbReference type="GO" id="GO:0005509">
    <property type="term" value="F:calcium ion binding"/>
    <property type="evidence" value="ECO:0007669"/>
    <property type="project" value="InterPro"/>
</dbReference>
<dbReference type="InterPro" id="IPR002048">
    <property type="entry name" value="EF_hand_dom"/>
</dbReference>
<evidence type="ECO:0000259" key="1">
    <source>
        <dbReference type="PROSITE" id="PS50222"/>
    </source>
</evidence>
<gene>
    <name evidence="2" type="ORF">PPRIM_AZ9-3.1.T0370065</name>
</gene>
<dbReference type="PROSITE" id="PS50222">
    <property type="entry name" value="EF_HAND_2"/>
    <property type="match status" value="3"/>
</dbReference>
<dbReference type="CDD" id="cd00051">
    <property type="entry name" value="EFh"/>
    <property type="match status" value="1"/>
</dbReference>
<dbReference type="PROSITE" id="PS00018">
    <property type="entry name" value="EF_HAND_1"/>
    <property type="match status" value="2"/>
</dbReference>
<dbReference type="Proteomes" id="UP000688137">
    <property type="component" value="Unassembled WGS sequence"/>
</dbReference>
<sequence>MLSQKTLQLLRKYLDGYLKLENEIENKREQLAHNLYFEPYTIFCRLDYKKILHIDINDLKVYFLDNNIIDCEDDLQFIIRKIDIDKDQYISFSEFSRYILPHRDQDLNSLANSRQSYQLLDNKLPSLVEKQLIEVFLAEIELNKRMLQQMQQLKAQPDWDKITAWESVNSGRRWDQKGLQQYFDESKIQYNFKDIENFIYRNSKDRDYRINYSDFLYLVFAHEDNNVNYKFFTPQKNQKLISDNKSNLLPKTNFRTNESTNLKSDKFNKHLQSQSHHNQIQNHYDIEVSEFKINEYEDQNILQLLLNKLKIQNQLKGHFLKQLFLQIDENKKGFITLDDLMNYFENILHTPKQIQELIKLVKILDKNKDGIISEKEFCEQIVKHVYIQQF</sequence>
<reference evidence="2" key="1">
    <citation type="submission" date="2021-01" db="EMBL/GenBank/DDBJ databases">
        <authorList>
            <consortium name="Genoscope - CEA"/>
            <person name="William W."/>
        </authorList>
    </citation>
    <scope>NUCLEOTIDE SEQUENCE</scope>
</reference>
<dbReference type="Pfam" id="PF13499">
    <property type="entry name" value="EF-hand_7"/>
    <property type="match status" value="2"/>
</dbReference>
<comment type="caution">
    <text evidence="2">The sequence shown here is derived from an EMBL/GenBank/DDBJ whole genome shotgun (WGS) entry which is preliminary data.</text>
</comment>
<organism evidence="2 3">
    <name type="scientific">Paramecium primaurelia</name>
    <dbReference type="NCBI Taxonomy" id="5886"/>
    <lineage>
        <taxon>Eukaryota</taxon>
        <taxon>Sar</taxon>
        <taxon>Alveolata</taxon>
        <taxon>Ciliophora</taxon>
        <taxon>Intramacronucleata</taxon>
        <taxon>Oligohymenophorea</taxon>
        <taxon>Peniculida</taxon>
        <taxon>Parameciidae</taxon>
        <taxon>Paramecium</taxon>
    </lineage>
</organism>